<dbReference type="AlphaFoldDB" id="A0ABD1UN08"/>
<keyword evidence="1" id="KW-1133">Transmembrane helix</keyword>
<dbReference type="Proteomes" id="UP001604336">
    <property type="component" value="Unassembled WGS sequence"/>
</dbReference>
<keyword evidence="3" id="KW-1185">Reference proteome</keyword>
<name>A0ABD1UN08_9LAMI</name>
<keyword evidence="1" id="KW-0812">Transmembrane</keyword>
<gene>
    <name evidence="2" type="ORF">Adt_11505</name>
</gene>
<keyword evidence="1" id="KW-0472">Membrane</keyword>
<reference evidence="3" key="1">
    <citation type="submission" date="2024-07" db="EMBL/GenBank/DDBJ databases">
        <title>Two chromosome-level genome assemblies of Korean endemic species Abeliophyllum distichum and Forsythia ovata (Oleaceae).</title>
        <authorList>
            <person name="Jang H."/>
        </authorList>
    </citation>
    <scope>NUCLEOTIDE SEQUENCE [LARGE SCALE GENOMIC DNA]</scope>
</reference>
<sequence length="120" mass="13525">MEMEMELLEMKMIMISLLLFLISLSSFRLFEPARKYAPFIFLQSLQASVATLALSLNNNLLEVYLSIDVINGTRKVVVETQGSSVQSIATTAYGFVIGSIDHYVKFWDIKPSKILVKCVL</sequence>
<evidence type="ECO:0000313" key="2">
    <source>
        <dbReference type="EMBL" id="KAL2526451.1"/>
    </source>
</evidence>
<dbReference type="EMBL" id="JBFOLK010000003">
    <property type="protein sequence ID" value="KAL2526451.1"/>
    <property type="molecule type" value="Genomic_DNA"/>
</dbReference>
<organism evidence="2 3">
    <name type="scientific">Abeliophyllum distichum</name>
    <dbReference type="NCBI Taxonomy" id="126358"/>
    <lineage>
        <taxon>Eukaryota</taxon>
        <taxon>Viridiplantae</taxon>
        <taxon>Streptophyta</taxon>
        <taxon>Embryophyta</taxon>
        <taxon>Tracheophyta</taxon>
        <taxon>Spermatophyta</taxon>
        <taxon>Magnoliopsida</taxon>
        <taxon>eudicotyledons</taxon>
        <taxon>Gunneridae</taxon>
        <taxon>Pentapetalae</taxon>
        <taxon>asterids</taxon>
        <taxon>lamiids</taxon>
        <taxon>Lamiales</taxon>
        <taxon>Oleaceae</taxon>
        <taxon>Forsythieae</taxon>
        <taxon>Abeliophyllum</taxon>
    </lineage>
</organism>
<feature type="transmembrane region" description="Helical" evidence="1">
    <location>
        <begin position="12"/>
        <end position="30"/>
    </location>
</feature>
<comment type="caution">
    <text evidence="2">The sequence shown here is derived from an EMBL/GenBank/DDBJ whole genome shotgun (WGS) entry which is preliminary data.</text>
</comment>
<evidence type="ECO:0000256" key="1">
    <source>
        <dbReference type="SAM" id="Phobius"/>
    </source>
</evidence>
<evidence type="ECO:0000313" key="3">
    <source>
        <dbReference type="Proteomes" id="UP001604336"/>
    </source>
</evidence>
<protein>
    <submittedName>
        <fullName evidence="2">Uncharacterized protein</fullName>
    </submittedName>
</protein>
<proteinExistence type="predicted"/>
<accession>A0ABD1UN08</accession>